<evidence type="ECO:0000259" key="1">
    <source>
        <dbReference type="Pfam" id="PF26138"/>
    </source>
</evidence>
<protein>
    <recommendedName>
        <fullName evidence="1">DUF8040 domain-containing protein</fullName>
    </recommendedName>
</protein>
<reference evidence="2" key="1">
    <citation type="submission" date="2019-10" db="EMBL/GenBank/DDBJ databases">
        <authorList>
            <person name="Zhang R."/>
            <person name="Pan Y."/>
            <person name="Wang J."/>
            <person name="Ma R."/>
            <person name="Yu S."/>
        </authorList>
    </citation>
    <scope>NUCLEOTIDE SEQUENCE</scope>
    <source>
        <strain evidence="2">LA-IB0</strain>
        <tissue evidence="2">Leaf</tissue>
    </source>
</reference>
<dbReference type="PANTHER" id="PTHR22930">
    <property type="match status" value="1"/>
</dbReference>
<dbReference type="PANTHER" id="PTHR22930:SF293">
    <property type="entry name" value="PROTEIN ALP1-LIKE"/>
    <property type="match status" value="1"/>
</dbReference>
<keyword evidence="3" id="KW-1185">Reference proteome</keyword>
<dbReference type="EMBL" id="WHWC01000005">
    <property type="protein sequence ID" value="KAG8382723.1"/>
    <property type="molecule type" value="Genomic_DNA"/>
</dbReference>
<name>A0AAV6XK68_9LAMI</name>
<proteinExistence type="predicted"/>
<sequence length="270" mass="30972">MDLSIEQQEIIVTLEAIVSQIKLFLMASYWWSLAYRRCHSIVQHATRKGYSMKAKIPKQIEDLHDIISISDQTCIDNLRMCRNAFARLCYILENLGGLSNTKNVHVSEQVAVFLTILAHHKKNVTVKHDFKRLGFTISRIFNKVLIALLSLHTLFLVNPEPIRDDCKNERWKWFKGCLGALDGIYIPMRVRLADKARYRNKKGNISVNVLGVCDINMKYVYILTGWKGLAADSKVLRDTITRQNGLKVPNGNYTLSCHLKKLTCLSFHGH</sequence>
<evidence type="ECO:0000313" key="3">
    <source>
        <dbReference type="Proteomes" id="UP000826271"/>
    </source>
</evidence>
<evidence type="ECO:0000313" key="2">
    <source>
        <dbReference type="EMBL" id="KAG8382723.1"/>
    </source>
</evidence>
<organism evidence="2 3">
    <name type="scientific">Buddleja alternifolia</name>
    <dbReference type="NCBI Taxonomy" id="168488"/>
    <lineage>
        <taxon>Eukaryota</taxon>
        <taxon>Viridiplantae</taxon>
        <taxon>Streptophyta</taxon>
        <taxon>Embryophyta</taxon>
        <taxon>Tracheophyta</taxon>
        <taxon>Spermatophyta</taxon>
        <taxon>Magnoliopsida</taxon>
        <taxon>eudicotyledons</taxon>
        <taxon>Gunneridae</taxon>
        <taxon>Pentapetalae</taxon>
        <taxon>asterids</taxon>
        <taxon>lamiids</taxon>
        <taxon>Lamiales</taxon>
        <taxon>Scrophulariaceae</taxon>
        <taxon>Buddlejeae</taxon>
        <taxon>Buddleja</taxon>
    </lineage>
</organism>
<dbReference type="Pfam" id="PF26138">
    <property type="entry name" value="DUF8040"/>
    <property type="match status" value="1"/>
</dbReference>
<dbReference type="InterPro" id="IPR058353">
    <property type="entry name" value="DUF8040"/>
</dbReference>
<gene>
    <name evidence="2" type="ORF">BUALT_Bualt05G0107000</name>
</gene>
<accession>A0AAV6XK68</accession>
<comment type="caution">
    <text evidence="2">The sequence shown here is derived from an EMBL/GenBank/DDBJ whole genome shotgun (WGS) entry which is preliminary data.</text>
</comment>
<feature type="domain" description="DUF8040" evidence="1">
    <location>
        <begin position="64"/>
        <end position="149"/>
    </location>
</feature>
<dbReference type="Proteomes" id="UP000826271">
    <property type="component" value="Unassembled WGS sequence"/>
</dbReference>
<dbReference type="InterPro" id="IPR045249">
    <property type="entry name" value="HARBI1-like"/>
</dbReference>
<dbReference type="AlphaFoldDB" id="A0AAV6XK68"/>